<organism evidence="1">
    <name type="scientific">marine sediment metagenome</name>
    <dbReference type="NCBI Taxonomy" id="412755"/>
    <lineage>
        <taxon>unclassified sequences</taxon>
        <taxon>metagenomes</taxon>
        <taxon>ecological metagenomes</taxon>
    </lineage>
</organism>
<sequence>MNEKGILKGANRQEKNWSRIKFGEPFKEALDRFREKVQDRKDFDPTSLLQFGLFMSNAVINILKENEARFGIEGQKAVNDALIKTGYDMGRRIAKNIEIPSDVSDVELMSFLVTIVNTQSWTSIEDPKIDNKDTCSFKILWCPLQDIYSAFDCRVQRYLVQGIINYFQEHFFNSDFQVEFKSTIPSGAEVCHFVIERKKPGDSDKWEVYSKLLERKALKRLKERKNKN</sequence>
<dbReference type="Pfam" id="PF14196">
    <property type="entry name" value="ATC_hydrolase"/>
    <property type="match status" value="1"/>
</dbReference>
<gene>
    <name evidence="1" type="ORF">LCGC14_1832840</name>
</gene>
<evidence type="ECO:0000313" key="1">
    <source>
        <dbReference type="EMBL" id="KKL97603.1"/>
    </source>
</evidence>
<accession>A0A0F9GFQ8</accession>
<evidence type="ECO:0008006" key="2">
    <source>
        <dbReference type="Google" id="ProtNLM"/>
    </source>
</evidence>
<protein>
    <recommendedName>
        <fullName evidence="2">4-vinyl reductase 4VR domain-containing protein</fullName>
    </recommendedName>
</protein>
<comment type="caution">
    <text evidence="1">The sequence shown here is derived from an EMBL/GenBank/DDBJ whole genome shotgun (WGS) entry which is preliminary data.</text>
</comment>
<reference evidence="1" key="1">
    <citation type="journal article" date="2015" name="Nature">
        <title>Complex archaea that bridge the gap between prokaryotes and eukaryotes.</title>
        <authorList>
            <person name="Spang A."/>
            <person name="Saw J.H."/>
            <person name="Jorgensen S.L."/>
            <person name="Zaremba-Niedzwiedzka K."/>
            <person name="Martijn J."/>
            <person name="Lind A.E."/>
            <person name="van Eijk R."/>
            <person name="Schleper C."/>
            <person name="Guy L."/>
            <person name="Ettema T.J."/>
        </authorList>
    </citation>
    <scope>NUCLEOTIDE SEQUENCE</scope>
</reference>
<dbReference type="InterPro" id="IPR026002">
    <property type="entry name" value="ATC_hydrolase-like"/>
</dbReference>
<dbReference type="EMBL" id="LAZR01018129">
    <property type="protein sequence ID" value="KKL97603.1"/>
    <property type="molecule type" value="Genomic_DNA"/>
</dbReference>
<proteinExistence type="predicted"/>
<name>A0A0F9GFQ8_9ZZZZ</name>
<dbReference type="AlphaFoldDB" id="A0A0F9GFQ8"/>